<dbReference type="Pfam" id="PF05793">
    <property type="entry name" value="TFIIF_alpha"/>
    <property type="match status" value="1"/>
</dbReference>
<comment type="similarity">
    <text evidence="2 7">Belongs to the TFIIF alpha subunit family.</text>
</comment>
<organism evidence="9 10">
    <name type="scientific">Lepraria neglecta</name>
    <dbReference type="NCBI Taxonomy" id="209136"/>
    <lineage>
        <taxon>Eukaryota</taxon>
        <taxon>Fungi</taxon>
        <taxon>Dikarya</taxon>
        <taxon>Ascomycota</taxon>
        <taxon>Pezizomycotina</taxon>
        <taxon>Lecanoromycetes</taxon>
        <taxon>OSLEUM clade</taxon>
        <taxon>Lecanoromycetidae</taxon>
        <taxon>Lecanorales</taxon>
        <taxon>Lecanorineae</taxon>
        <taxon>Stereocaulaceae</taxon>
        <taxon>Lepraria</taxon>
    </lineage>
</organism>
<feature type="region of interest" description="Disordered" evidence="8">
    <location>
        <begin position="353"/>
        <end position="399"/>
    </location>
</feature>
<feature type="compositionally biased region" description="Polar residues" evidence="8">
    <location>
        <begin position="497"/>
        <end position="511"/>
    </location>
</feature>
<dbReference type="InterPro" id="IPR011039">
    <property type="entry name" value="TFIIF_interaction"/>
</dbReference>
<dbReference type="GO" id="GO:0003677">
    <property type="term" value="F:DNA binding"/>
    <property type="evidence" value="ECO:0007669"/>
    <property type="project" value="UniProtKB-KW"/>
</dbReference>
<dbReference type="InterPro" id="IPR008851">
    <property type="entry name" value="TFIIF-alpha"/>
</dbReference>
<feature type="compositionally biased region" description="Basic residues" evidence="8">
    <location>
        <begin position="435"/>
        <end position="446"/>
    </location>
</feature>
<comment type="subcellular location">
    <subcellularLocation>
        <location evidence="1 7">Nucleus</location>
    </subcellularLocation>
</comment>
<feature type="compositionally biased region" description="Polar residues" evidence="8">
    <location>
        <begin position="523"/>
        <end position="544"/>
    </location>
</feature>
<evidence type="ECO:0000256" key="2">
    <source>
        <dbReference type="ARBA" id="ARBA00005249"/>
    </source>
</evidence>
<evidence type="ECO:0000256" key="7">
    <source>
        <dbReference type="RuleBase" id="RU366044"/>
    </source>
</evidence>
<dbReference type="GO" id="GO:0006367">
    <property type="term" value="P:transcription initiation at RNA polymerase II promoter"/>
    <property type="evidence" value="ECO:0007669"/>
    <property type="project" value="InterPro"/>
</dbReference>
<keyword evidence="4 7" id="KW-0238">DNA-binding</keyword>
<dbReference type="GO" id="GO:0032968">
    <property type="term" value="P:positive regulation of transcription elongation by RNA polymerase II"/>
    <property type="evidence" value="ECO:0007669"/>
    <property type="project" value="InterPro"/>
</dbReference>
<dbReference type="GO" id="GO:0016251">
    <property type="term" value="F:RNA polymerase II general transcription initiation factor activity"/>
    <property type="evidence" value="ECO:0007669"/>
    <property type="project" value="TreeGrafter"/>
</dbReference>
<dbReference type="GO" id="GO:0001096">
    <property type="term" value="F:TFIIF-class transcription factor complex binding"/>
    <property type="evidence" value="ECO:0007669"/>
    <property type="project" value="TreeGrafter"/>
</dbReference>
<evidence type="ECO:0000256" key="4">
    <source>
        <dbReference type="ARBA" id="ARBA00023125"/>
    </source>
</evidence>
<evidence type="ECO:0000256" key="8">
    <source>
        <dbReference type="SAM" id="MobiDB-lite"/>
    </source>
</evidence>
<feature type="compositionally biased region" description="Basic and acidic residues" evidence="8">
    <location>
        <begin position="424"/>
        <end position="434"/>
    </location>
</feature>
<evidence type="ECO:0000256" key="3">
    <source>
        <dbReference type="ARBA" id="ARBA00023015"/>
    </source>
</evidence>
<name>A0AAD9Z6H8_9LECA</name>
<comment type="function">
    <text evidence="7">TFIIF is a general transcription initiation factor that binds to RNA polymerase II and helps to recruit it to the initiation complex in collaboration with TFIIB. It promotes transcription elongation.</text>
</comment>
<feature type="compositionally biased region" description="Basic and acidic residues" evidence="8">
    <location>
        <begin position="471"/>
        <end position="495"/>
    </location>
</feature>
<keyword evidence="6 7" id="KW-0539">Nucleus</keyword>
<evidence type="ECO:0000313" key="9">
    <source>
        <dbReference type="EMBL" id="KAK3171738.1"/>
    </source>
</evidence>
<evidence type="ECO:0000256" key="1">
    <source>
        <dbReference type="ARBA" id="ARBA00004123"/>
    </source>
</evidence>
<feature type="compositionally biased region" description="Polar residues" evidence="8">
    <location>
        <begin position="640"/>
        <end position="662"/>
    </location>
</feature>
<dbReference type="AlphaFoldDB" id="A0AAD9Z6H8"/>
<feature type="compositionally biased region" description="Polar residues" evidence="8">
    <location>
        <begin position="589"/>
        <end position="599"/>
    </location>
</feature>
<reference evidence="9" key="1">
    <citation type="submission" date="2022-11" db="EMBL/GenBank/DDBJ databases">
        <title>Chromosomal genome sequence assembly and mating type (MAT) locus characterization of the leprose asexual lichenized fungus Lepraria neglecta (Nyl.) Erichsen.</title>
        <authorList>
            <person name="Allen J.L."/>
            <person name="Pfeffer B."/>
        </authorList>
    </citation>
    <scope>NUCLEOTIDE SEQUENCE</scope>
    <source>
        <strain evidence="9">Allen 5258</strain>
    </source>
</reference>
<keyword evidence="3 7" id="KW-0805">Transcription regulation</keyword>
<proteinExistence type="inferred from homology"/>
<dbReference type="Proteomes" id="UP001276659">
    <property type="component" value="Unassembled WGS sequence"/>
</dbReference>
<evidence type="ECO:0000256" key="5">
    <source>
        <dbReference type="ARBA" id="ARBA00023163"/>
    </source>
</evidence>
<keyword evidence="10" id="KW-1185">Reference proteome</keyword>
<keyword evidence="5 7" id="KW-0804">Transcription</keyword>
<dbReference type="PANTHER" id="PTHR13011">
    <property type="entry name" value="TFIIF-ALPHA"/>
    <property type="match status" value="1"/>
</dbReference>
<feature type="compositionally biased region" description="Acidic residues" evidence="8">
    <location>
        <begin position="366"/>
        <end position="394"/>
    </location>
</feature>
<feature type="region of interest" description="Disordered" evidence="8">
    <location>
        <begin position="148"/>
        <end position="179"/>
    </location>
</feature>
<feature type="region of interest" description="Disordered" evidence="8">
    <location>
        <begin position="1"/>
        <end position="102"/>
    </location>
</feature>
<feature type="region of interest" description="Disordered" evidence="8">
    <location>
        <begin position="424"/>
        <end position="676"/>
    </location>
</feature>
<feature type="compositionally biased region" description="Gly residues" evidence="8">
    <location>
        <begin position="605"/>
        <end position="621"/>
    </location>
</feature>
<evidence type="ECO:0000256" key="6">
    <source>
        <dbReference type="ARBA" id="ARBA00023242"/>
    </source>
</evidence>
<dbReference type="SUPFAM" id="SSF50916">
    <property type="entry name" value="Rap30/74 interaction domains"/>
    <property type="match status" value="1"/>
</dbReference>
<evidence type="ECO:0000313" key="10">
    <source>
        <dbReference type="Proteomes" id="UP001276659"/>
    </source>
</evidence>
<sequence length="788" mass="87228">MSASPADRTPGRTPNGGPPQVMRRPKAADPMVRKKPKKPPQRAPMTNGHPVQQPNGLRIPAPGHMQSMPQHSGRPTPLISRPSPAPPTSEMATSGFTSPPIAQFTDYPLVLTKRALMEGLRHHVARFSSRRNVDPRDEHEFVRPVRLHRRDPRAPPAGGGTKSEDQAMGGTDDMDDKERERQDILKAERDAQREVDRALVAPASSVTGTRKTGHNMKKTEQIWRNDQTDEQKAQSKLRYEEALPWHLEDFDNKSTWVGSYEAALSDTYAMMVLGQDGVFRMTPLEKWYKFTQKNQFKTLSIEEAEKRFSKKVKEPRWFMDSEESKQRNQSELQNKKASSGLFLGKWEKGGGGSGVAAPITKHENADADDLDFQEDRFADDEENMLFEEDEETKEAEERIKRDQLQANIFDLKEEKEYEKQELLEKKEKEAEKKLGKGVKKALKKREKNYIYDSDSTDNPYSSESESDDTETERLKEEERTKAEENKSSPEKDKLKSKQSGASSKGTNTPSHRPSKHADPLKHSISSNNLKRPGSPLNSEASGNESTRKKQKKNYPLTSSQPQPQTNNTLQPPSRPGSPPLPSSSAPQPTLSRKPSNISTKRPRGAGSGSDTEGGAGSGGEMSDGAREKKRVKLKLGMPSKNGTPQGSRSGSPDVPNVNSAKASGSRAESPGISPSSLSAFLPPSTFTPQAAASFQLSLPFRPLSQSLGPGISANTFSPVSPRPVDAVPLPTAAEIRAVVPATGITVSQLLAHFKGRNISEDATRKTRFMKLMKENTQFERVRRVLLPL</sequence>
<accession>A0AAD9Z6H8</accession>
<dbReference type="EMBL" id="JASNWA010000008">
    <property type="protein sequence ID" value="KAK3171738.1"/>
    <property type="molecule type" value="Genomic_DNA"/>
</dbReference>
<comment type="caution">
    <text evidence="9">The sequence shown here is derived from an EMBL/GenBank/DDBJ whole genome shotgun (WGS) entry which is preliminary data.</text>
</comment>
<dbReference type="GO" id="GO:0005674">
    <property type="term" value="C:transcription factor TFIIF complex"/>
    <property type="evidence" value="ECO:0007669"/>
    <property type="project" value="TreeGrafter"/>
</dbReference>
<dbReference type="PANTHER" id="PTHR13011:SF0">
    <property type="entry name" value="GENERAL TRANSCRIPTION FACTOR IIF SUBUNIT 1"/>
    <property type="match status" value="1"/>
</dbReference>
<feature type="compositionally biased region" description="Pro residues" evidence="8">
    <location>
        <begin position="572"/>
        <end position="581"/>
    </location>
</feature>
<feature type="compositionally biased region" description="Low complexity" evidence="8">
    <location>
        <begin position="560"/>
        <end position="571"/>
    </location>
</feature>
<gene>
    <name evidence="9" type="ORF">OEA41_003822</name>
</gene>
<protein>
    <recommendedName>
        <fullName evidence="7">Transcription initiation factor IIF subunit alpha</fullName>
    </recommendedName>
</protein>